<dbReference type="AlphaFoldDB" id="A0ABD1EF17"/>
<keyword evidence="1" id="KW-1133">Transmembrane helix</keyword>
<sequence length="210" mass="23724">MEFESSSQILRRQIQDVGVAQVIFEALLKNPRNSRDGVRKVGLCILAVKGGKKQISNIAAQQQRASATDGRQLNRVFDDASSAQDCPDFEEMGPRRPDRAPAPPLEWASAWRPRVPAALFMAIDKGNERSDVTAQPKLLLMSFLVALLLSPCFSSFFLIPFFSDPFQYLRAQMTLFEFRKWIIKPLRNPGAKMDPLWNLIVNNVKFICPV</sequence>
<comment type="caution">
    <text evidence="2">The sequence shown here is derived from an EMBL/GenBank/DDBJ whole genome shotgun (WGS) entry which is preliminary data.</text>
</comment>
<organism evidence="2 3">
    <name type="scientific">Hypothenemus hampei</name>
    <name type="common">Coffee berry borer</name>
    <dbReference type="NCBI Taxonomy" id="57062"/>
    <lineage>
        <taxon>Eukaryota</taxon>
        <taxon>Metazoa</taxon>
        <taxon>Ecdysozoa</taxon>
        <taxon>Arthropoda</taxon>
        <taxon>Hexapoda</taxon>
        <taxon>Insecta</taxon>
        <taxon>Pterygota</taxon>
        <taxon>Neoptera</taxon>
        <taxon>Endopterygota</taxon>
        <taxon>Coleoptera</taxon>
        <taxon>Polyphaga</taxon>
        <taxon>Cucujiformia</taxon>
        <taxon>Curculionidae</taxon>
        <taxon>Scolytinae</taxon>
        <taxon>Hypothenemus</taxon>
    </lineage>
</organism>
<keyword evidence="3" id="KW-1185">Reference proteome</keyword>
<keyword evidence="1" id="KW-0472">Membrane</keyword>
<dbReference type="EMBL" id="JBDJPC010000008">
    <property type="protein sequence ID" value="KAL1493233.1"/>
    <property type="molecule type" value="Genomic_DNA"/>
</dbReference>
<dbReference type="Proteomes" id="UP001566132">
    <property type="component" value="Unassembled WGS sequence"/>
</dbReference>
<keyword evidence="1" id="KW-0812">Transmembrane</keyword>
<proteinExistence type="predicted"/>
<name>A0ABD1EF17_HYPHA</name>
<accession>A0ABD1EF17</accession>
<evidence type="ECO:0000313" key="2">
    <source>
        <dbReference type="EMBL" id="KAL1493233.1"/>
    </source>
</evidence>
<gene>
    <name evidence="2" type="ORF">ABEB36_011325</name>
</gene>
<feature type="transmembrane region" description="Helical" evidence="1">
    <location>
        <begin position="138"/>
        <end position="162"/>
    </location>
</feature>
<evidence type="ECO:0000313" key="3">
    <source>
        <dbReference type="Proteomes" id="UP001566132"/>
    </source>
</evidence>
<reference evidence="2 3" key="1">
    <citation type="submission" date="2024-05" db="EMBL/GenBank/DDBJ databases">
        <title>Genetic variation in Jamaican populations of the coffee berry borer (Hypothenemus hampei).</title>
        <authorList>
            <person name="Errbii M."/>
            <person name="Myrie A."/>
        </authorList>
    </citation>
    <scope>NUCLEOTIDE SEQUENCE [LARGE SCALE GENOMIC DNA]</scope>
    <source>
        <strain evidence="2">JA-Hopewell-2020-01-JO</strain>
        <tissue evidence="2">Whole body</tissue>
    </source>
</reference>
<protein>
    <submittedName>
        <fullName evidence="2">Uncharacterized protein</fullName>
    </submittedName>
</protein>
<evidence type="ECO:0000256" key="1">
    <source>
        <dbReference type="SAM" id="Phobius"/>
    </source>
</evidence>